<evidence type="ECO:0000256" key="1">
    <source>
        <dbReference type="ARBA" id="ARBA00022553"/>
    </source>
</evidence>
<dbReference type="PROSITE" id="PS50110">
    <property type="entry name" value="RESPONSE_REGULATORY"/>
    <property type="match status" value="1"/>
</dbReference>
<keyword evidence="11" id="KW-1185">Reference proteome</keyword>
<dbReference type="PANTHER" id="PTHR48111:SF21">
    <property type="entry name" value="DNA-BINDING DUAL MASTER TRANSCRIPTIONAL REGULATOR RPAA"/>
    <property type="match status" value="1"/>
</dbReference>
<keyword evidence="3" id="KW-0805">Transcription regulation</keyword>
<dbReference type="GO" id="GO:0000976">
    <property type="term" value="F:transcription cis-regulatory region binding"/>
    <property type="evidence" value="ECO:0007669"/>
    <property type="project" value="TreeGrafter"/>
</dbReference>
<evidence type="ECO:0000256" key="5">
    <source>
        <dbReference type="ARBA" id="ARBA00023163"/>
    </source>
</evidence>
<feature type="modified residue" description="4-aspartylphosphate" evidence="6">
    <location>
        <position position="52"/>
    </location>
</feature>
<dbReference type="GO" id="GO:0000156">
    <property type="term" value="F:phosphorelay response regulator activity"/>
    <property type="evidence" value="ECO:0007669"/>
    <property type="project" value="TreeGrafter"/>
</dbReference>
<feature type="domain" description="Response regulatory" evidence="8">
    <location>
        <begin position="3"/>
        <end position="116"/>
    </location>
</feature>
<name>A0A1I4LSN8_9RHOB</name>
<dbReference type="CDD" id="cd00383">
    <property type="entry name" value="trans_reg_C"/>
    <property type="match status" value="1"/>
</dbReference>
<dbReference type="InterPro" id="IPR001789">
    <property type="entry name" value="Sig_transdc_resp-reg_receiver"/>
</dbReference>
<dbReference type="AlphaFoldDB" id="A0A1I4LSN8"/>
<dbReference type="SUPFAM" id="SSF52172">
    <property type="entry name" value="CheY-like"/>
    <property type="match status" value="1"/>
</dbReference>
<evidence type="ECO:0000256" key="2">
    <source>
        <dbReference type="ARBA" id="ARBA00023012"/>
    </source>
</evidence>
<keyword evidence="5" id="KW-0804">Transcription</keyword>
<feature type="DNA-binding region" description="OmpR/PhoB-type" evidence="7">
    <location>
        <begin position="130"/>
        <end position="229"/>
    </location>
</feature>
<dbReference type="GO" id="GO:0032993">
    <property type="term" value="C:protein-DNA complex"/>
    <property type="evidence" value="ECO:0007669"/>
    <property type="project" value="TreeGrafter"/>
</dbReference>
<proteinExistence type="predicted"/>
<dbReference type="STRING" id="254406.SAMN04488042_102218"/>
<dbReference type="Pfam" id="PF00486">
    <property type="entry name" value="Trans_reg_C"/>
    <property type="match status" value="1"/>
</dbReference>
<evidence type="ECO:0000313" key="10">
    <source>
        <dbReference type="EMBL" id="SFL94098.1"/>
    </source>
</evidence>
<dbReference type="InterPro" id="IPR001867">
    <property type="entry name" value="OmpR/PhoB-type_DNA-bd"/>
</dbReference>
<dbReference type="PROSITE" id="PS51755">
    <property type="entry name" value="OMPR_PHOB"/>
    <property type="match status" value="1"/>
</dbReference>
<dbReference type="Gene3D" id="3.40.50.2300">
    <property type="match status" value="1"/>
</dbReference>
<feature type="domain" description="OmpR/PhoB-type" evidence="9">
    <location>
        <begin position="130"/>
        <end position="229"/>
    </location>
</feature>
<protein>
    <submittedName>
        <fullName evidence="10">Two-component system, OmpR family, response regulator ChvI</fullName>
    </submittedName>
</protein>
<dbReference type="OrthoDB" id="9802426at2"/>
<evidence type="ECO:0000259" key="9">
    <source>
        <dbReference type="PROSITE" id="PS51755"/>
    </source>
</evidence>
<dbReference type="SMART" id="SM00448">
    <property type="entry name" value="REC"/>
    <property type="match status" value="1"/>
</dbReference>
<dbReference type="SMART" id="SM00862">
    <property type="entry name" value="Trans_reg_C"/>
    <property type="match status" value="1"/>
</dbReference>
<dbReference type="InterPro" id="IPR039420">
    <property type="entry name" value="WalR-like"/>
</dbReference>
<reference evidence="10 11" key="1">
    <citation type="submission" date="2016-10" db="EMBL/GenBank/DDBJ databases">
        <authorList>
            <person name="de Groot N.N."/>
        </authorList>
    </citation>
    <scope>NUCLEOTIDE SEQUENCE [LARGE SCALE GENOMIC DNA]</scope>
    <source>
        <strain evidence="10 11">DSM 15283</strain>
    </source>
</reference>
<dbReference type="GO" id="GO:0005829">
    <property type="term" value="C:cytosol"/>
    <property type="evidence" value="ECO:0007669"/>
    <property type="project" value="TreeGrafter"/>
</dbReference>
<evidence type="ECO:0000313" key="11">
    <source>
        <dbReference type="Proteomes" id="UP000199144"/>
    </source>
</evidence>
<dbReference type="InterPro" id="IPR011006">
    <property type="entry name" value="CheY-like_superfamily"/>
</dbReference>
<dbReference type="PANTHER" id="PTHR48111">
    <property type="entry name" value="REGULATOR OF RPOS"/>
    <property type="match status" value="1"/>
</dbReference>
<evidence type="ECO:0000259" key="8">
    <source>
        <dbReference type="PROSITE" id="PS50110"/>
    </source>
</evidence>
<dbReference type="Gene3D" id="1.10.10.10">
    <property type="entry name" value="Winged helix-like DNA-binding domain superfamily/Winged helix DNA-binding domain"/>
    <property type="match status" value="1"/>
</dbReference>
<sequence>MANLVLVDDDRTVLSAVSQLLEKEGYKVQGFTDPEQALRTIGRSKPDLAVVDVQMPRVDGFEMLRRIRESSNLPVMFLSGETSDLDEAMGLRLGADDYMHKPFSPRVLVERVRACLRRKPETVAAQIGEGASLTRGALHMDRDCHEVSWNGHPVYLTGTEFNVLWIIAQRPNVVFSRARVLDSAYGDDIHVTDRSIDSQIKRIRIKLRKVDPEFDAIETLYGLGYRFVMKPEDTLQ</sequence>
<keyword evidence="4 7" id="KW-0238">DNA-binding</keyword>
<accession>A0A1I4LSN8</accession>
<gene>
    <name evidence="10" type="ORF">SAMN04488042_102218</name>
</gene>
<evidence type="ECO:0000256" key="7">
    <source>
        <dbReference type="PROSITE-ProRule" id="PRU01091"/>
    </source>
</evidence>
<dbReference type="EMBL" id="FOTQ01000002">
    <property type="protein sequence ID" value="SFL94098.1"/>
    <property type="molecule type" value="Genomic_DNA"/>
</dbReference>
<evidence type="ECO:0000256" key="3">
    <source>
        <dbReference type="ARBA" id="ARBA00023015"/>
    </source>
</evidence>
<keyword evidence="1 6" id="KW-0597">Phosphoprotein</keyword>
<dbReference type="Pfam" id="PF00072">
    <property type="entry name" value="Response_reg"/>
    <property type="match status" value="1"/>
</dbReference>
<dbReference type="RefSeq" id="WP_093093068.1">
    <property type="nucleotide sequence ID" value="NZ_FOTQ01000002.1"/>
</dbReference>
<organism evidence="10 11">
    <name type="scientific">Shimia aestuarii</name>
    <dbReference type="NCBI Taxonomy" id="254406"/>
    <lineage>
        <taxon>Bacteria</taxon>
        <taxon>Pseudomonadati</taxon>
        <taxon>Pseudomonadota</taxon>
        <taxon>Alphaproteobacteria</taxon>
        <taxon>Rhodobacterales</taxon>
        <taxon>Roseobacteraceae</taxon>
    </lineage>
</organism>
<dbReference type="Gene3D" id="6.10.250.690">
    <property type="match status" value="1"/>
</dbReference>
<dbReference type="InterPro" id="IPR036388">
    <property type="entry name" value="WH-like_DNA-bd_sf"/>
</dbReference>
<dbReference type="GO" id="GO:0006355">
    <property type="term" value="P:regulation of DNA-templated transcription"/>
    <property type="evidence" value="ECO:0007669"/>
    <property type="project" value="InterPro"/>
</dbReference>
<dbReference type="Proteomes" id="UP000199144">
    <property type="component" value="Unassembled WGS sequence"/>
</dbReference>
<keyword evidence="2" id="KW-0902">Two-component regulatory system</keyword>
<evidence type="ECO:0000256" key="6">
    <source>
        <dbReference type="PROSITE-ProRule" id="PRU00169"/>
    </source>
</evidence>
<evidence type="ECO:0000256" key="4">
    <source>
        <dbReference type="ARBA" id="ARBA00023125"/>
    </source>
</evidence>